<organism evidence="1 2">
    <name type="scientific">Lithospermum erythrorhizon</name>
    <name type="common">Purple gromwell</name>
    <name type="synonym">Lithospermum officinale var. erythrorhizon</name>
    <dbReference type="NCBI Taxonomy" id="34254"/>
    <lineage>
        <taxon>Eukaryota</taxon>
        <taxon>Viridiplantae</taxon>
        <taxon>Streptophyta</taxon>
        <taxon>Embryophyta</taxon>
        <taxon>Tracheophyta</taxon>
        <taxon>Spermatophyta</taxon>
        <taxon>Magnoliopsida</taxon>
        <taxon>eudicotyledons</taxon>
        <taxon>Gunneridae</taxon>
        <taxon>Pentapetalae</taxon>
        <taxon>asterids</taxon>
        <taxon>lamiids</taxon>
        <taxon>Boraginales</taxon>
        <taxon>Boraginaceae</taxon>
        <taxon>Boraginoideae</taxon>
        <taxon>Lithospermeae</taxon>
        <taxon>Lithospermum</taxon>
    </lineage>
</organism>
<dbReference type="PANTHER" id="PTHR33240:SF15">
    <property type="entry name" value="GAG-PRO-LIKE PROTEIN"/>
    <property type="match status" value="1"/>
</dbReference>
<sequence>MLVDTGSSVDILYLSTFDKLQLPRSIIQPLSTPLTGFTGHSIKAVGIASLDLTMGTGSTSITIRTQFTIVDIQDQSYNGIIGRPTLTAIRAIVSPAHLKVKFSTPGGIGEMSGDQRKTRRCYQVSVPPVNGKAKGFQAKRAQENHMEVNSVEKEDDEMDLFKDSGGSEGAMPHEEIIVVPFREGNMERTFRVGSRLGREHQRKLEALIKEYEDIFSWGPEDMPGVDPTLALHRLYVDPAARPVKQKKRLFSDEKNAAIREEVHALLQAQAIRELQFPEWVENVGISSDPYGA</sequence>
<dbReference type="AlphaFoldDB" id="A0AAV3R9W9"/>
<dbReference type="PANTHER" id="PTHR33240">
    <property type="entry name" value="OS08G0508500 PROTEIN"/>
    <property type="match status" value="1"/>
</dbReference>
<accession>A0AAV3R9W9</accession>
<dbReference type="InterPro" id="IPR021109">
    <property type="entry name" value="Peptidase_aspartic_dom_sf"/>
</dbReference>
<keyword evidence="2" id="KW-1185">Reference proteome</keyword>
<dbReference type="Proteomes" id="UP001454036">
    <property type="component" value="Unassembled WGS sequence"/>
</dbReference>
<reference evidence="1 2" key="1">
    <citation type="submission" date="2024-01" db="EMBL/GenBank/DDBJ databases">
        <title>The complete chloroplast genome sequence of Lithospermum erythrorhizon: insights into the phylogenetic relationship among Boraginaceae species and the maternal lineages of purple gromwells.</title>
        <authorList>
            <person name="Okada T."/>
            <person name="Watanabe K."/>
        </authorList>
    </citation>
    <scope>NUCLEOTIDE SEQUENCE [LARGE SCALE GENOMIC DNA]</scope>
</reference>
<dbReference type="Gene3D" id="3.10.10.10">
    <property type="entry name" value="HIV Type 1 Reverse Transcriptase, subunit A, domain 1"/>
    <property type="match status" value="1"/>
</dbReference>
<evidence type="ECO:0000313" key="2">
    <source>
        <dbReference type="Proteomes" id="UP001454036"/>
    </source>
</evidence>
<name>A0AAV3R9W9_LITER</name>
<evidence type="ECO:0000313" key="1">
    <source>
        <dbReference type="EMBL" id="GAA0173110.1"/>
    </source>
</evidence>
<gene>
    <name evidence="1" type="ORF">LIER_26795</name>
</gene>
<proteinExistence type="predicted"/>
<comment type="caution">
    <text evidence="1">The sequence shown here is derived from an EMBL/GenBank/DDBJ whole genome shotgun (WGS) entry which is preliminary data.</text>
</comment>
<dbReference type="CDD" id="cd00303">
    <property type="entry name" value="retropepsin_like"/>
    <property type="match status" value="1"/>
</dbReference>
<dbReference type="SUPFAM" id="SSF50630">
    <property type="entry name" value="Acid proteases"/>
    <property type="match status" value="1"/>
</dbReference>
<dbReference type="EMBL" id="BAABME010008448">
    <property type="protein sequence ID" value="GAA0173110.1"/>
    <property type="molecule type" value="Genomic_DNA"/>
</dbReference>
<dbReference type="Gene3D" id="2.40.70.10">
    <property type="entry name" value="Acid Proteases"/>
    <property type="match status" value="1"/>
</dbReference>
<evidence type="ECO:0008006" key="3">
    <source>
        <dbReference type="Google" id="ProtNLM"/>
    </source>
</evidence>
<protein>
    <recommendedName>
        <fullName evidence="3">Peptidase A2 domain-containing protein</fullName>
    </recommendedName>
</protein>